<gene>
    <name evidence="7" type="ORF">MNBD_GAMMA21-950</name>
</gene>
<evidence type="ECO:0000259" key="6">
    <source>
        <dbReference type="Pfam" id="PF00462"/>
    </source>
</evidence>
<evidence type="ECO:0000256" key="1">
    <source>
        <dbReference type="ARBA" id="ARBA00007787"/>
    </source>
</evidence>
<keyword evidence="5" id="KW-0676">Redox-active center</keyword>
<reference evidence="7" key="1">
    <citation type="submission" date="2018-06" db="EMBL/GenBank/DDBJ databases">
        <authorList>
            <person name="Zhirakovskaya E."/>
        </authorList>
    </citation>
    <scope>NUCLEOTIDE SEQUENCE</scope>
</reference>
<evidence type="ECO:0000256" key="2">
    <source>
        <dbReference type="ARBA" id="ARBA00022448"/>
    </source>
</evidence>
<keyword evidence="2" id="KW-0813">Transport</keyword>
<sequence length="86" mass="9676">MKKIKIYSTGTCPICDQTKNLLTKWGISYSEARVDQDRNELKEMLGVTNGARTVPQILLNGKWIGGFSELTELHMDGELDSLMDNN</sequence>
<feature type="domain" description="Glutaredoxin" evidence="6">
    <location>
        <begin position="4"/>
        <end position="64"/>
    </location>
</feature>
<evidence type="ECO:0000256" key="3">
    <source>
        <dbReference type="ARBA" id="ARBA00022982"/>
    </source>
</evidence>
<dbReference type="SUPFAM" id="SSF52833">
    <property type="entry name" value="Thioredoxin-like"/>
    <property type="match status" value="1"/>
</dbReference>
<accession>A0A3B0ZIM2</accession>
<dbReference type="PRINTS" id="PR00160">
    <property type="entry name" value="GLUTAREDOXIN"/>
</dbReference>
<dbReference type="Pfam" id="PF00462">
    <property type="entry name" value="Glutaredoxin"/>
    <property type="match status" value="1"/>
</dbReference>
<dbReference type="PANTHER" id="PTHR46679">
    <property type="match status" value="1"/>
</dbReference>
<organism evidence="7">
    <name type="scientific">hydrothermal vent metagenome</name>
    <dbReference type="NCBI Taxonomy" id="652676"/>
    <lineage>
        <taxon>unclassified sequences</taxon>
        <taxon>metagenomes</taxon>
        <taxon>ecological metagenomes</taxon>
    </lineage>
</organism>
<protein>
    <submittedName>
        <fullName evidence="7">Glutaredoxin 3</fullName>
    </submittedName>
</protein>
<name>A0A3B0ZIM2_9ZZZZ</name>
<keyword evidence="4" id="KW-1015">Disulfide bond</keyword>
<proteinExistence type="inferred from homology"/>
<dbReference type="PROSITE" id="PS51354">
    <property type="entry name" value="GLUTAREDOXIN_2"/>
    <property type="match status" value="1"/>
</dbReference>
<evidence type="ECO:0000313" key="7">
    <source>
        <dbReference type="EMBL" id="VAW93305.1"/>
    </source>
</evidence>
<dbReference type="EMBL" id="UOFR01000018">
    <property type="protein sequence ID" value="VAW93305.1"/>
    <property type="molecule type" value="Genomic_DNA"/>
</dbReference>
<dbReference type="PANTHER" id="PTHR46679:SF1">
    <property type="entry name" value="GLUTAREDOXIN-2, MITOCHONDRIAL"/>
    <property type="match status" value="1"/>
</dbReference>
<dbReference type="GO" id="GO:0015035">
    <property type="term" value="F:protein-disulfide reductase activity"/>
    <property type="evidence" value="ECO:0007669"/>
    <property type="project" value="TreeGrafter"/>
</dbReference>
<comment type="similarity">
    <text evidence="1">Belongs to the glutaredoxin family.</text>
</comment>
<dbReference type="InterPro" id="IPR014025">
    <property type="entry name" value="Glutaredoxin_subgr"/>
</dbReference>
<dbReference type="Gene3D" id="3.40.30.10">
    <property type="entry name" value="Glutaredoxin"/>
    <property type="match status" value="1"/>
</dbReference>
<dbReference type="AlphaFoldDB" id="A0A3B0ZIM2"/>
<dbReference type="InterPro" id="IPR002109">
    <property type="entry name" value="Glutaredoxin"/>
</dbReference>
<keyword evidence="3" id="KW-0249">Electron transport</keyword>
<evidence type="ECO:0000256" key="4">
    <source>
        <dbReference type="ARBA" id="ARBA00023157"/>
    </source>
</evidence>
<dbReference type="InterPro" id="IPR036249">
    <property type="entry name" value="Thioredoxin-like_sf"/>
</dbReference>
<dbReference type="GO" id="GO:0005739">
    <property type="term" value="C:mitochondrion"/>
    <property type="evidence" value="ECO:0007669"/>
    <property type="project" value="TreeGrafter"/>
</dbReference>
<evidence type="ECO:0000256" key="5">
    <source>
        <dbReference type="ARBA" id="ARBA00023284"/>
    </source>
</evidence>